<organism evidence="1 2">
    <name type="scientific">Trichomonas vaginalis (strain ATCC PRA-98 / G3)</name>
    <dbReference type="NCBI Taxonomy" id="412133"/>
    <lineage>
        <taxon>Eukaryota</taxon>
        <taxon>Metamonada</taxon>
        <taxon>Parabasalia</taxon>
        <taxon>Trichomonadida</taxon>
        <taxon>Trichomonadidae</taxon>
        <taxon>Trichomonas</taxon>
    </lineage>
</organism>
<dbReference type="KEGG" id="tva:4761899"/>
<dbReference type="RefSeq" id="XP_001316273.1">
    <property type="nucleotide sequence ID" value="XM_001316238.1"/>
</dbReference>
<proteinExistence type="predicted"/>
<dbReference type="EMBL" id="DS113487">
    <property type="protein sequence ID" value="EAY04050.1"/>
    <property type="molecule type" value="Genomic_DNA"/>
</dbReference>
<dbReference type="VEuPathDB" id="TrichDB:TVAG_055360"/>
<evidence type="ECO:0000313" key="2">
    <source>
        <dbReference type="Proteomes" id="UP000001542"/>
    </source>
</evidence>
<accession>A2ETK4</accession>
<name>A2ETK4_TRIV3</name>
<dbReference type="AlphaFoldDB" id="A2ETK4"/>
<dbReference type="InterPro" id="IPR035963">
    <property type="entry name" value="FERM_2"/>
</dbReference>
<keyword evidence="2" id="KW-1185">Reference proteome</keyword>
<dbReference type="InParanoid" id="A2ETK4"/>
<protein>
    <recommendedName>
        <fullName evidence="3">FERM domain-containing protein</fullName>
    </recommendedName>
</protein>
<evidence type="ECO:0000313" key="1">
    <source>
        <dbReference type="EMBL" id="EAY04050.1"/>
    </source>
</evidence>
<reference evidence="1" key="1">
    <citation type="submission" date="2006-10" db="EMBL/GenBank/DDBJ databases">
        <authorList>
            <person name="Amadeo P."/>
            <person name="Zhao Q."/>
            <person name="Wortman J."/>
            <person name="Fraser-Liggett C."/>
            <person name="Carlton J."/>
        </authorList>
    </citation>
    <scope>NUCLEOTIDE SEQUENCE</scope>
    <source>
        <strain evidence="1">G3</strain>
    </source>
</reference>
<evidence type="ECO:0008006" key="3">
    <source>
        <dbReference type="Google" id="ProtNLM"/>
    </source>
</evidence>
<sequence length="685" mass="80464">MSNNVVDISDMTNEIGNRILDFNVSQAIEEESYEKTIEIPTRYMNKARVTVSIPYLLSKTAKEAVKVALRRFNVNISEPHFIICELPNDEYIFLDPDKNLQSYNINDDCFFSILPQTHSVRFESIFCNKETMEMDLSMTVGDVVKKYLQQYNIEITHDYTISYEDNEEYVILMRDEIFGSCFIPSRTFRVFRRYFNFTREDLTSEFLAKQAYESILKAIPYMNLYPNDEQIQNLAYFTYLIDYNNTSLSNMPSDVVDFLPQAKSIEKYRKMIIKNYSKLKIPTKINCYRNWIRVMRSIPGFGAYIESAYITQDPSGKKRTQQCTAIANPIEIIFATQKCLKVRADSDNFCFRISFMNLKSVKLDYREVILTYYNRNKDENTIIAKLADEDIADEFYSYISENHSIIRKIFQNRAERKANGEKIEFSSSFEKINLKTISKISSKHCEIFSYDRDFTGRQLAEKAALNLQLIREGEKNHPEYVVLVIKSINEFEWLDLDKKLYEQEIFDNLIILVVNPITLIKFHNANSSKTLKIDLHMKIEDIIKRFMAKLGLPVLDGYALYYQDGDKKIPLNPENYIPGQCDNYKELWFQRRLYMITNEVANSRIIRYQSVNDCMSFFMNNETTMTLKQAIDLALMYRHATTTDIDEVKKDDGSTINAYVPKWVVVHENSVHFTSDKSDKFTWQK</sequence>
<dbReference type="SUPFAM" id="SSF47031">
    <property type="entry name" value="Second domain of FERM"/>
    <property type="match status" value="1"/>
</dbReference>
<reference evidence="1" key="2">
    <citation type="journal article" date="2007" name="Science">
        <title>Draft genome sequence of the sexually transmitted pathogen Trichomonas vaginalis.</title>
        <authorList>
            <person name="Carlton J.M."/>
            <person name="Hirt R.P."/>
            <person name="Silva J.C."/>
            <person name="Delcher A.L."/>
            <person name="Schatz M."/>
            <person name="Zhao Q."/>
            <person name="Wortman J.R."/>
            <person name="Bidwell S.L."/>
            <person name="Alsmark U.C.M."/>
            <person name="Besteiro S."/>
            <person name="Sicheritz-Ponten T."/>
            <person name="Noel C.J."/>
            <person name="Dacks J.B."/>
            <person name="Foster P.G."/>
            <person name="Simillion C."/>
            <person name="Van de Peer Y."/>
            <person name="Miranda-Saavedra D."/>
            <person name="Barton G.J."/>
            <person name="Westrop G.D."/>
            <person name="Mueller S."/>
            <person name="Dessi D."/>
            <person name="Fiori P.L."/>
            <person name="Ren Q."/>
            <person name="Paulsen I."/>
            <person name="Zhang H."/>
            <person name="Bastida-Corcuera F.D."/>
            <person name="Simoes-Barbosa A."/>
            <person name="Brown M.T."/>
            <person name="Hayes R.D."/>
            <person name="Mukherjee M."/>
            <person name="Okumura C.Y."/>
            <person name="Schneider R."/>
            <person name="Smith A.J."/>
            <person name="Vanacova S."/>
            <person name="Villalvazo M."/>
            <person name="Haas B.J."/>
            <person name="Pertea M."/>
            <person name="Feldblyum T.V."/>
            <person name="Utterback T.R."/>
            <person name="Shu C.L."/>
            <person name="Osoegawa K."/>
            <person name="de Jong P.J."/>
            <person name="Hrdy I."/>
            <person name="Horvathova L."/>
            <person name="Zubacova Z."/>
            <person name="Dolezal P."/>
            <person name="Malik S.B."/>
            <person name="Logsdon J.M. Jr."/>
            <person name="Henze K."/>
            <person name="Gupta A."/>
            <person name="Wang C.C."/>
            <person name="Dunne R.L."/>
            <person name="Upcroft J.A."/>
            <person name="Upcroft P."/>
            <person name="White O."/>
            <person name="Salzberg S.L."/>
            <person name="Tang P."/>
            <person name="Chiu C.-H."/>
            <person name="Lee Y.-S."/>
            <person name="Embley T.M."/>
            <person name="Coombs G.H."/>
            <person name="Mottram J.C."/>
            <person name="Tachezy J."/>
            <person name="Fraser-Liggett C.M."/>
            <person name="Johnson P.J."/>
        </authorList>
    </citation>
    <scope>NUCLEOTIDE SEQUENCE [LARGE SCALE GENOMIC DNA]</scope>
    <source>
        <strain evidence="1">G3</strain>
    </source>
</reference>
<dbReference type="VEuPathDB" id="TrichDB:TVAGG3_0007620"/>
<dbReference type="Proteomes" id="UP000001542">
    <property type="component" value="Unassembled WGS sequence"/>
</dbReference>
<dbReference type="SMR" id="A2ETK4"/>
<gene>
    <name evidence="1" type="ORF">TVAG_055360</name>
</gene>